<dbReference type="AlphaFoldDB" id="A0A850Q629"/>
<protein>
    <recommendedName>
        <fullName evidence="3">Aminoglycoside adenylyltransferase</fullName>
    </recommendedName>
</protein>
<reference evidence="1 2" key="1">
    <citation type="submission" date="2020-04" db="EMBL/GenBank/DDBJ databases">
        <title>Donghicola sp., a member of the Rhodobacteraceae family isolated from mangrove forest in Thailand.</title>
        <authorList>
            <person name="Charoenyingcharoen P."/>
            <person name="Yukphan P."/>
        </authorList>
    </citation>
    <scope>NUCLEOTIDE SEQUENCE [LARGE SCALE GENOMIC DNA]</scope>
    <source>
        <strain evidence="1 2">B5-SW-15</strain>
    </source>
</reference>
<gene>
    <name evidence="1" type="ORF">HJ536_09565</name>
</gene>
<name>A0A850Q629_9RHOB</name>
<organism evidence="1 2">
    <name type="scientific">Donghicola mangrovi</name>
    <dbReference type="NCBI Taxonomy" id="2729614"/>
    <lineage>
        <taxon>Bacteria</taxon>
        <taxon>Pseudomonadati</taxon>
        <taxon>Pseudomonadota</taxon>
        <taxon>Alphaproteobacteria</taxon>
        <taxon>Rhodobacterales</taxon>
        <taxon>Roseobacteraceae</taxon>
        <taxon>Donghicola</taxon>
    </lineage>
</organism>
<evidence type="ECO:0008006" key="3">
    <source>
        <dbReference type="Google" id="ProtNLM"/>
    </source>
</evidence>
<comment type="caution">
    <text evidence="1">The sequence shown here is derived from an EMBL/GenBank/DDBJ whole genome shotgun (WGS) entry which is preliminary data.</text>
</comment>
<dbReference type="Pfam" id="PF10706">
    <property type="entry name" value="Aminoglyc_resit"/>
    <property type="match status" value="1"/>
</dbReference>
<dbReference type="Gene3D" id="3.30.460.40">
    <property type="match status" value="1"/>
</dbReference>
<evidence type="ECO:0000313" key="2">
    <source>
        <dbReference type="Proteomes" id="UP000592216"/>
    </source>
</evidence>
<sequence>MAPLPDDCWNAWTPELLANRLSDLAVTWYVAGGWALDLWLGQKTRDHEDLEFVVRPAEAPLVAAHLDDLTFFAARQGTLTQARLDQPIPEDVWQMWGADLRNLLRQHPDHNWIAAL</sequence>
<dbReference type="Proteomes" id="UP000592216">
    <property type="component" value="Unassembled WGS sequence"/>
</dbReference>
<proteinExistence type="predicted"/>
<accession>A0A850Q629</accession>
<dbReference type="InterPro" id="IPR019646">
    <property type="entry name" value="Aminoglyc_AdlTrfase"/>
</dbReference>
<dbReference type="RefSeq" id="WP_177157535.1">
    <property type="nucleotide sequence ID" value="NZ_JABCJE010000003.1"/>
</dbReference>
<evidence type="ECO:0000313" key="1">
    <source>
        <dbReference type="EMBL" id="NVO23602.1"/>
    </source>
</evidence>
<dbReference type="EMBL" id="JABCJE010000003">
    <property type="protein sequence ID" value="NVO23602.1"/>
    <property type="molecule type" value="Genomic_DNA"/>
</dbReference>